<dbReference type="PANTHER" id="PTHR43040">
    <property type="entry name" value="RIBONUCLEASE D"/>
    <property type="match status" value="1"/>
</dbReference>
<dbReference type="Proteomes" id="UP001498476">
    <property type="component" value="Unassembled WGS sequence"/>
</dbReference>
<reference evidence="1 2" key="1">
    <citation type="journal article" date="2025" name="Microbiol. Resour. Announc.">
        <title>Draft genome sequences for Neonectria magnoliae and Neonectria punicea, canker pathogens of Liriodendron tulipifera and Acer saccharum in West Virginia.</title>
        <authorList>
            <person name="Petronek H.M."/>
            <person name="Kasson M.T."/>
            <person name="Metheny A.M."/>
            <person name="Stauder C.M."/>
            <person name="Lovett B."/>
            <person name="Lynch S.C."/>
            <person name="Garnas J.R."/>
            <person name="Kasson L.R."/>
            <person name="Stajich J.E."/>
        </authorList>
    </citation>
    <scope>NUCLEOTIDE SEQUENCE [LARGE SCALE GENOMIC DNA]</scope>
    <source>
        <strain evidence="1 2">NRRL 64653</strain>
    </source>
</reference>
<proteinExistence type="predicted"/>
<organism evidence="1 2">
    <name type="scientific">Neonectria punicea</name>
    <dbReference type="NCBI Taxonomy" id="979145"/>
    <lineage>
        <taxon>Eukaryota</taxon>
        <taxon>Fungi</taxon>
        <taxon>Dikarya</taxon>
        <taxon>Ascomycota</taxon>
        <taxon>Pezizomycotina</taxon>
        <taxon>Sordariomycetes</taxon>
        <taxon>Hypocreomycetidae</taxon>
        <taxon>Hypocreales</taxon>
        <taxon>Nectriaceae</taxon>
        <taxon>Neonectria</taxon>
    </lineage>
</organism>
<evidence type="ECO:0000313" key="1">
    <source>
        <dbReference type="EMBL" id="KAK7420410.1"/>
    </source>
</evidence>
<evidence type="ECO:0000313" key="2">
    <source>
        <dbReference type="Proteomes" id="UP001498476"/>
    </source>
</evidence>
<protein>
    <submittedName>
        <fullName evidence="1">Uncharacterized protein</fullName>
    </submittedName>
</protein>
<gene>
    <name evidence="1" type="ORF">QQX98_002833</name>
</gene>
<keyword evidence="2" id="KW-1185">Reference proteome</keyword>
<dbReference type="EMBL" id="JAZAVJ010000030">
    <property type="protein sequence ID" value="KAK7420410.1"/>
    <property type="molecule type" value="Genomic_DNA"/>
</dbReference>
<name>A0ABR1HHM9_9HYPO</name>
<sequence>MKRLGATALSTASGSTSLRHILESESIPKAAFDLRGLSGILFHQYSVFLKGMYDLQLMELASRDTKQSKKYLAGFKKCIDEDIPSTNATKQRWLQSEDLTNMRLFNSLGYGPRSSIKRIELYPSLWEVYRGKLGRPGEAFWLQSARYYSNKRVTDSKENRINPGNQGLGPETWWDYELREASIDSWNEDLVMEMRIGEYGLDEDANWVPFMSL</sequence>
<accession>A0ABR1HHM9</accession>
<dbReference type="InterPro" id="IPR036397">
    <property type="entry name" value="RNaseH_sf"/>
</dbReference>
<dbReference type="PANTHER" id="PTHR43040:SF1">
    <property type="entry name" value="RIBONUCLEASE D"/>
    <property type="match status" value="1"/>
</dbReference>
<dbReference type="Gene3D" id="3.30.420.10">
    <property type="entry name" value="Ribonuclease H-like superfamily/Ribonuclease H"/>
    <property type="match status" value="1"/>
</dbReference>
<comment type="caution">
    <text evidence="1">The sequence shown here is derived from an EMBL/GenBank/DDBJ whole genome shotgun (WGS) entry which is preliminary data.</text>
</comment>